<proteinExistence type="predicted"/>
<organism evidence="1 2">
    <name type="scientific">Pseudomonas benzopyrenica</name>
    <dbReference type="NCBI Taxonomy" id="2993566"/>
    <lineage>
        <taxon>Bacteria</taxon>
        <taxon>Pseudomonadati</taxon>
        <taxon>Pseudomonadota</taxon>
        <taxon>Gammaproteobacteria</taxon>
        <taxon>Pseudomonadales</taxon>
        <taxon>Pseudomonadaceae</taxon>
        <taxon>Pseudomonas</taxon>
    </lineage>
</organism>
<protein>
    <submittedName>
        <fullName evidence="1">DUF4917 family protein</fullName>
    </submittedName>
</protein>
<name>A0ABZ2FYW2_9PSED</name>
<reference evidence="1 2" key="1">
    <citation type="submission" date="2024-02" db="EMBL/GenBank/DDBJ databases">
        <title>The whole genome sequence of Pseudomonas benzopyrenica MLY92.</title>
        <authorList>
            <person name="Liu Y."/>
        </authorList>
    </citation>
    <scope>NUCLEOTIDE SEQUENCE [LARGE SCALE GENOMIC DNA]</scope>
    <source>
        <strain evidence="1 2">MLY92</strain>
    </source>
</reference>
<dbReference type="RefSeq" id="WP_338547105.1">
    <property type="nucleotide sequence ID" value="NZ_CP145723.1"/>
</dbReference>
<dbReference type="EMBL" id="CP145723">
    <property type="protein sequence ID" value="WWM68777.1"/>
    <property type="molecule type" value="Genomic_DNA"/>
</dbReference>
<dbReference type="Proteomes" id="UP001372714">
    <property type="component" value="Chromosome"/>
</dbReference>
<dbReference type="Pfam" id="PF16263">
    <property type="entry name" value="DUF4917"/>
    <property type="match status" value="1"/>
</dbReference>
<sequence length="337" mass="38613">MTDDKLENWNELSREIAHNKILLGNGSSRAIWDNFNYPTLFEEALRLKENPLSDADARIFDLIKTTNFEDALFTLSQALKVNSILELPTDGLADRYENIRQALVSAVKSVHISWTQCDPVLDHFASSLLQYKQGVFTTNYDLILYWAVMKRPWILKDLFFSDLTFDPYNTNVWEGGTPIYYLHGGLHLYTNSRGLTKKRSRSENPENNLLTIGDNRHPPLFISEGDSAGKYQQIRKSTYLFHCLSKLLEKKPNEEVHLCIFGHGLSAQDSHISAKLALSDFDTISISLRKQDSHSLIETKTHYERIFRLYKAQGKLRFFDAATHPLGDPDISRAPSK</sequence>
<evidence type="ECO:0000313" key="1">
    <source>
        <dbReference type="EMBL" id="WWM68777.1"/>
    </source>
</evidence>
<accession>A0ABZ2FYW2</accession>
<dbReference type="InterPro" id="IPR032581">
    <property type="entry name" value="DUF4917"/>
</dbReference>
<gene>
    <name evidence="1" type="ORF">V6W80_11060</name>
</gene>
<evidence type="ECO:0000313" key="2">
    <source>
        <dbReference type="Proteomes" id="UP001372714"/>
    </source>
</evidence>
<keyword evidence="2" id="KW-1185">Reference proteome</keyword>